<dbReference type="Pfam" id="PF00001">
    <property type="entry name" value="7tm_1"/>
    <property type="match status" value="2"/>
</dbReference>
<evidence type="ECO:0000256" key="9">
    <source>
        <dbReference type="SAM" id="Phobius"/>
    </source>
</evidence>
<evidence type="ECO:0000256" key="7">
    <source>
        <dbReference type="ARBA" id="ARBA00023180"/>
    </source>
</evidence>
<feature type="domain" description="G-protein coupled receptors family 1 profile" evidence="10">
    <location>
        <begin position="139"/>
        <end position="342"/>
    </location>
</feature>
<evidence type="ECO:0000256" key="2">
    <source>
        <dbReference type="ARBA" id="ARBA00022692"/>
    </source>
</evidence>
<evidence type="ECO:0000259" key="10">
    <source>
        <dbReference type="PROSITE" id="PS50262"/>
    </source>
</evidence>
<comment type="subcellular location">
    <subcellularLocation>
        <location evidence="1">Membrane</location>
        <topology evidence="1">Multi-pass membrane protein</topology>
    </subcellularLocation>
</comment>
<feature type="transmembrane region" description="Helical" evidence="9">
    <location>
        <begin position="205"/>
        <end position="227"/>
    </location>
</feature>
<sequence length="680" mass="76511">MAEMQDIMDGRAEVSTHLVKHVSIQVILTIQHWYARRGKHTGGNHWSLSLKIRRTDKHCPAATPAESHSISSNIMENQLRHDTRFSYILRSSLPSSNQTNNSVNATHVFSVFDGCEDMVAGVVFDLAIQCFNVIIGIPANILVLANLIKTRKEPSTSDIFLGCLAFMDAYFGFMTIIAFLNFYHWRSAMGWRAMKFSYGVKDTSGPLFLSCVCLDRFIAVLFPIAFGQLKDIKYRIGLTIVVLLLTFAYASAKMIGGLPNFEKVFTGEVLFAFTWMVVCNVAILWALKRSRGAGKDEMNPMKRKAFKMVLSILIIIISNYLPPVAMFPFEDHYPRKVFICYVQPVGFAFVNISSTIQPLTSSDFMESKLHYDSSFSTLLRNNLPSSNLTTNSVNTTQAVSVFGGCDHMVSGIIFDLTMQSFNVIIGIPANILVIANLINTRNEPLTSDIYLGCLAFMDAYFGFMTIISFLNLYHWKSAMGWMALKFSYGVKDTSGPLFLSCVCLDRFIAVLFPIAFGQLKDIKYRIGLTIIVWLLTFAYASAKTVGGIPNFEKVFTGEVLFAFTWMVVCNVAILWALKRSRGIGKDEMNPMKRKAFKMVLSILIIIISNYLPPVALFPFEDHYPHQVFSCYVQPVCFAFVNISSTIQPLTYLSRLEKVPFLPESCVKKLSCKEKDKPSKE</sequence>
<name>A0AA88QAZ7_9TELE</name>
<keyword evidence="6" id="KW-0675">Receptor</keyword>
<feature type="transmembrane region" description="Helical" evidence="9">
    <location>
        <begin position="159"/>
        <end position="185"/>
    </location>
</feature>
<keyword evidence="5 9" id="KW-0472">Membrane</keyword>
<dbReference type="SUPFAM" id="SSF81321">
    <property type="entry name" value="Family A G protein-coupled receptor-like"/>
    <property type="match status" value="2"/>
</dbReference>
<keyword evidence="4" id="KW-0297">G-protein coupled receptor</keyword>
<keyword evidence="8" id="KW-0807">Transducer</keyword>
<feature type="transmembrane region" description="Helical" evidence="9">
    <location>
        <begin position="450"/>
        <end position="475"/>
    </location>
</feature>
<proteinExistence type="predicted"/>
<feature type="transmembrane region" description="Helical" evidence="9">
    <location>
        <begin position="524"/>
        <end position="542"/>
    </location>
</feature>
<dbReference type="GO" id="GO:0005886">
    <property type="term" value="C:plasma membrane"/>
    <property type="evidence" value="ECO:0007669"/>
    <property type="project" value="TreeGrafter"/>
</dbReference>
<evidence type="ECO:0000256" key="8">
    <source>
        <dbReference type="ARBA" id="ARBA00023224"/>
    </source>
</evidence>
<keyword evidence="2 9" id="KW-0812">Transmembrane</keyword>
<dbReference type="InterPro" id="IPR017452">
    <property type="entry name" value="GPCR_Rhodpsn_7TM"/>
</dbReference>
<accession>A0AA88QAZ7</accession>
<dbReference type="Gene3D" id="1.20.1070.10">
    <property type="entry name" value="Rhodopsin 7-helix transmembrane proteins"/>
    <property type="match status" value="2"/>
</dbReference>
<organism evidence="11 12">
    <name type="scientific">Cirrhinus molitorella</name>
    <name type="common">mud carp</name>
    <dbReference type="NCBI Taxonomy" id="172907"/>
    <lineage>
        <taxon>Eukaryota</taxon>
        <taxon>Metazoa</taxon>
        <taxon>Chordata</taxon>
        <taxon>Craniata</taxon>
        <taxon>Vertebrata</taxon>
        <taxon>Euteleostomi</taxon>
        <taxon>Actinopterygii</taxon>
        <taxon>Neopterygii</taxon>
        <taxon>Teleostei</taxon>
        <taxon>Ostariophysi</taxon>
        <taxon>Cypriniformes</taxon>
        <taxon>Cyprinidae</taxon>
        <taxon>Labeoninae</taxon>
        <taxon>Labeonini</taxon>
        <taxon>Cirrhinus</taxon>
    </lineage>
</organism>
<evidence type="ECO:0000256" key="3">
    <source>
        <dbReference type="ARBA" id="ARBA00022989"/>
    </source>
</evidence>
<dbReference type="PANTHER" id="PTHR24232:SF107">
    <property type="entry name" value="HYDROXYCARBOXYLIC ACID RECEPTOR 2-LIKE"/>
    <property type="match status" value="1"/>
</dbReference>
<dbReference type="AlphaFoldDB" id="A0AA88QAZ7"/>
<feature type="transmembrane region" description="Helical" evidence="9">
    <location>
        <begin position="495"/>
        <end position="517"/>
    </location>
</feature>
<evidence type="ECO:0000313" key="11">
    <source>
        <dbReference type="EMBL" id="KAK2916761.1"/>
    </source>
</evidence>
<feature type="transmembrane region" description="Helical" evidence="9">
    <location>
        <begin position="598"/>
        <end position="619"/>
    </location>
</feature>
<evidence type="ECO:0000256" key="6">
    <source>
        <dbReference type="ARBA" id="ARBA00023170"/>
    </source>
</evidence>
<dbReference type="PANTHER" id="PTHR24232">
    <property type="entry name" value="G-PROTEIN COUPLED RECEPTOR"/>
    <property type="match status" value="1"/>
</dbReference>
<dbReference type="GO" id="GO:0004930">
    <property type="term" value="F:G protein-coupled receptor activity"/>
    <property type="evidence" value="ECO:0007669"/>
    <property type="project" value="UniProtKB-KW"/>
</dbReference>
<feature type="transmembrane region" description="Helical" evidence="9">
    <location>
        <begin position="234"/>
        <end position="252"/>
    </location>
</feature>
<evidence type="ECO:0000256" key="1">
    <source>
        <dbReference type="ARBA" id="ARBA00004141"/>
    </source>
</evidence>
<dbReference type="Proteomes" id="UP001187343">
    <property type="component" value="Unassembled WGS sequence"/>
</dbReference>
<feature type="transmembrane region" description="Helical" evidence="9">
    <location>
        <begin position="554"/>
        <end position="577"/>
    </location>
</feature>
<dbReference type="GO" id="GO:0035025">
    <property type="term" value="P:positive regulation of Rho protein signal transduction"/>
    <property type="evidence" value="ECO:0007669"/>
    <property type="project" value="TreeGrafter"/>
</dbReference>
<dbReference type="InterPro" id="IPR000276">
    <property type="entry name" value="GPCR_Rhodpsn"/>
</dbReference>
<evidence type="ECO:0000256" key="5">
    <source>
        <dbReference type="ARBA" id="ARBA00023136"/>
    </source>
</evidence>
<feature type="transmembrane region" description="Helical" evidence="9">
    <location>
        <begin position="420"/>
        <end position="438"/>
    </location>
</feature>
<keyword evidence="12" id="KW-1185">Reference proteome</keyword>
<feature type="transmembrane region" description="Helical" evidence="9">
    <location>
        <begin position="126"/>
        <end position="147"/>
    </location>
</feature>
<reference evidence="11" key="1">
    <citation type="submission" date="2023-08" db="EMBL/GenBank/DDBJ databases">
        <title>Chromosome-level Genome Assembly of mud carp (Cirrhinus molitorella).</title>
        <authorList>
            <person name="Liu H."/>
        </authorList>
    </citation>
    <scope>NUCLEOTIDE SEQUENCE</scope>
    <source>
        <strain evidence="11">Prfri</strain>
        <tissue evidence="11">Muscle</tissue>
    </source>
</reference>
<feature type="domain" description="G-protein coupled receptors family 1 profile" evidence="10">
    <location>
        <begin position="429"/>
        <end position="651"/>
    </location>
</feature>
<feature type="transmembrane region" description="Helical" evidence="9">
    <location>
        <begin position="308"/>
        <end position="329"/>
    </location>
</feature>
<protein>
    <recommendedName>
        <fullName evidence="10">G-protein coupled receptors family 1 profile domain-containing protein</fullName>
    </recommendedName>
</protein>
<feature type="transmembrane region" description="Helical" evidence="9">
    <location>
        <begin position="264"/>
        <end position="287"/>
    </location>
</feature>
<dbReference type="PROSITE" id="PS50262">
    <property type="entry name" value="G_PROTEIN_RECEP_F1_2"/>
    <property type="match status" value="2"/>
</dbReference>
<gene>
    <name evidence="11" type="ORF">Q8A67_001135</name>
</gene>
<dbReference type="GO" id="GO:0007200">
    <property type="term" value="P:phospholipase C-activating G protein-coupled receptor signaling pathway"/>
    <property type="evidence" value="ECO:0007669"/>
    <property type="project" value="TreeGrafter"/>
</dbReference>
<evidence type="ECO:0000313" key="12">
    <source>
        <dbReference type="Proteomes" id="UP001187343"/>
    </source>
</evidence>
<comment type="caution">
    <text evidence="11">The sequence shown here is derived from an EMBL/GenBank/DDBJ whole genome shotgun (WGS) entry which is preliminary data.</text>
</comment>
<keyword evidence="3 9" id="KW-1133">Transmembrane helix</keyword>
<evidence type="ECO:0000256" key="4">
    <source>
        <dbReference type="ARBA" id="ARBA00023040"/>
    </source>
</evidence>
<keyword evidence="7" id="KW-0325">Glycoprotein</keyword>
<dbReference type="EMBL" id="JAUYZG010000001">
    <property type="protein sequence ID" value="KAK2916761.1"/>
    <property type="molecule type" value="Genomic_DNA"/>
</dbReference>